<evidence type="ECO:0000313" key="2">
    <source>
        <dbReference type="Proteomes" id="UP000075476"/>
    </source>
</evidence>
<dbReference type="Proteomes" id="UP000075476">
    <property type="component" value="Unassembled WGS sequence"/>
</dbReference>
<evidence type="ECO:0000313" key="1">
    <source>
        <dbReference type="EMBL" id="KXY51216.1"/>
    </source>
</evidence>
<dbReference type="EMBL" id="LOMO01000001">
    <property type="protein sequence ID" value="KXY51216.1"/>
    <property type="molecule type" value="Genomic_DNA"/>
</dbReference>
<sequence length="159" mass="18703">MGACTTGLLNENISVWDVFHYIKENICNDARVEHVTDRYFEIYFTEKVTIEKRVLSFFTNNRDYVEETGHNGELVLIDMSKGGCSFEVIESIVKHFGGWYIKDNNEPNELDFYEFNFEASSLSSIDRELLERLKDEKDWKVKMKTISFIKNNLDFIKSL</sequence>
<name>A0A9X0SQ42_BACCE</name>
<reference evidence="1 2" key="1">
    <citation type="submission" date="2015-12" db="EMBL/GenBank/DDBJ databases">
        <title>Bacillus cereus Group isolate.</title>
        <authorList>
            <person name="Kovac J."/>
        </authorList>
    </citation>
    <scope>NUCLEOTIDE SEQUENCE [LARGE SCALE GENOMIC DNA]</scope>
    <source>
        <strain evidence="1 2">FSL K6-0073</strain>
    </source>
</reference>
<organism evidence="1 2">
    <name type="scientific">Bacillus cereus</name>
    <dbReference type="NCBI Taxonomy" id="1396"/>
    <lineage>
        <taxon>Bacteria</taxon>
        <taxon>Bacillati</taxon>
        <taxon>Bacillota</taxon>
        <taxon>Bacilli</taxon>
        <taxon>Bacillales</taxon>
        <taxon>Bacillaceae</taxon>
        <taxon>Bacillus</taxon>
        <taxon>Bacillus cereus group</taxon>
    </lineage>
</organism>
<comment type="caution">
    <text evidence="1">The sequence shown here is derived from an EMBL/GenBank/DDBJ whole genome shotgun (WGS) entry which is preliminary data.</text>
</comment>
<dbReference type="RefSeq" id="WP_061662554.1">
    <property type="nucleotide sequence ID" value="NZ_JARPPC010000002.1"/>
</dbReference>
<proteinExistence type="predicted"/>
<accession>A0A9X0SQ42</accession>
<dbReference type="AlphaFoldDB" id="A0A9X0SQ42"/>
<protein>
    <submittedName>
        <fullName evidence="1">Uncharacterized protein</fullName>
    </submittedName>
</protein>
<gene>
    <name evidence="1" type="ORF">AT268_32495</name>
</gene>